<comment type="caution">
    <text evidence="1">The sequence shown here is derived from an EMBL/GenBank/DDBJ whole genome shotgun (WGS) entry which is preliminary data.</text>
</comment>
<accession>A0A8K0QS63</accession>
<reference evidence="1" key="1">
    <citation type="journal article" date="2021" name="Nat. Commun.">
        <title>Genetic determinants of endophytism in the Arabidopsis root mycobiome.</title>
        <authorList>
            <person name="Mesny F."/>
            <person name="Miyauchi S."/>
            <person name="Thiergart T."/>
            <person name="Pickel B."/>
            <person name="Atanasova L."/>
            <person name="Karlsson M."/>
            <person name="Huettel B."/>
            <person name="Barry K.W."/>
            <person name="Haridas S."/>
            <person name="Chen C."/>
            <person name="Bauer D."/>
            <person name="Andreopoulos W."/>
            <person name="Pangilinan J."/>
            <person name="LaButti K."/>
            <person name="Riley R."/>
            <person name="Lipzen A."/>
            <person name="Clum A."/>
            <person name="Drula E."/>
            <person name="Henrissat B."/>
            <person name="Kohler A."/>
            <person name="Grigoriev I.V."/>
            <person name="Martin F.M."/>
            <person name="Hacquard S."/>
        </authorList>
    </citation>
    <scope>NUCLEOTIDE SEQUENCE</scope>
    <source>
        <strain evidence="1">MPI-SDFR-AT-0120</strain>
    </source>
</reference>
<evidence type="ECO:0000313" key="1">
    <source>
        <dbReference type="EMBL" id="KAH7067954.1"/>
    </source>
</evidence>
<dbReference type="OrthoDB" id="3788962at2759"/>
<name>A0A8K0QS63_9PLEO</name>
<evidence type="ECO:0000313" key="2">
    <source>
        <dbReference type="Proteomes" id="UP000813461"/>
    </source>
</evidence>
<proteinExistence type="predicted"/>
<dbReference type="Proteomes" id="UP000813461">
    <property type="component" value="Unassembled WGS sequence"/>
</dbReference>
<dbReference type="EMBL" id="JAGMVJ010000033">
    <property type="protein sequence ID" value="KAH7067954.1"/>
    <property type="molecule type" value="Genomic_DNA"/>
</dbReference>
<protein>
    <submittedName>
        <fullName evidence="1">Uncharacterized protein</fullName>
    </submittedName>
</protein>
<keyword evidence="2" id="KW-1185">Reference proteome</keyword>
<gene>
    <name evidence="1" type="ORF">FB567DRAFT_615576</name>
</gene>
<organism evidence="1 2">
    <name type="scientific">Paraphoma chrysanthemicola</name>
    <dbReference type="NCBI Taxonomy" id="798071"/>
    <lineage>
        <taxon>Eukaryota</taxon>
        <taxon>Fungi</taxon>
        <taxon>Dikarya</taxon>
        <taxon>Ascomycota</taxon>
        <taxon>Pezizomycotina</taxon>
        <taxon>Dothideomycetes</taxon>
        <taxon>Pleosporomycetidae</taxon>
        <taxon>Pleosporales</taxon>
        <taxon>Pleosporineae</taxon>
        <taxon>Phaeosphaeriaceae</taxon>
        <taxon>Paraphoma</taxon>
    </lineage>
</organism>
<sequence length="208" mass="23009">MDLSCPTINLGTIYYWCANYTGPLALATLSSSMFPHKVSGREPWHSALWDAQATQDLLFAYIKAREVFTNLDRRPGQGDHDELGDEVIPYPSQAHDNPFAVVQPPVDAGSFRHLSADPDNLQPVRKKKVQVQEPANDDELKAMVTPIKNRLLTAMLRQEVRGVTIGDLLSQKNLREHLAKLLTDNGSHVVDAAEVNMATLGFGASYKS</sequence>
<dbReference type="AlphaFoldDB" id="A0A8K0QS63"/>